<evidence type="ECO:0000259" key="11">
    <source>
        <dbReference type="Pfam" id="PF01478"/>
    </source>
</evidence>
<keyword evidence="6 10" id="KW-1133">Transmembrane helix</keyword>
<feature type="transmembrane region" description="Helical" evidence="10">
    <location>
        <begin position="255"/>
        <end position="277"/>
    </location>
</feature>
<proteinExistence type="inferred from homology"/>
<keyword evidence="7 10" id="KW-0472">Membrane</keyword>
<feature type="transmembrane region" description="Helical" evidence="10">
    <location>
        <begin position="202"/>
        <end position="235"/>
    </location>
</feature>
<comment type="caution">
    <text evidence="13">The sequence shown here is derived from an EMBL/GenBank/DDBJ whole genome shotgun (WGS) entry which is preliminary data.</text>
</comment>
<evidence type="ECO:0000313" key="13">
    <source>
        <dbReference type="EMBL" id="GAA3731575.1"/>
    </source>
</evidence>
<accession>A0ABP7F826</accession>
<feature type="transmembrane region" description="Helical" evidence="10">
    <location>
        <begin position="76"/>
        <end position="96"/>
    </location>
</feature>
<dbReference type="PANTHER" id="PTHR30487:SF0">
    <property type="entry name" value="PREPILIN LEADER PEPTIDASE_N-METHYLTRANSFERASE-RELATED"/>
    <property type="match status" value="1"/>
</dbReference>
<dbReference type="Pfam" id="PF06750">
    <property type="entry name" value="A24_N_bact"/>
    <property type="match status" value="1"/>
</dbReference>
<gene>
    <name evidence="13" type="ORF">GCM10022239_05220</name>
</gene>
<evidence type="ECO:0000256" key="1">
    <source>
        <dbReference type="ARBA" id="ARBA00004429"/>
    </source>
</evidence>
<dbReference type="PANTHER" id="PTHR30487">
    <property type="entry name" value="TYPE 4 PREPILIN-LIKE PROTEINS LEADER PEPTIDE-PROCESSING ENZYME"/>
    <property type="match status" value="1"/>
</dbReference>
<dbReference type="Pfam" id="PF01478">
    <property type="entry name" value="Peptidase_A24"/>
    <property type="match status" value="1"/>
</dbReference>
<keyword evidence="14" id="KW-1185">Reference proteome</keyword>
<evidence type="ECO:0000256" key="2">
    <source>
        <dbReference type="ARBA" id="ARBA00005801"/>
    </source>
</evidence>
<evidence type="ECO:0000256" key="7">
    <source>
        <dbReference type="ARBA" id="ARBA00023136"/>
    </source>
</evidence>
<dbReference type="EMBL" id="BAABAE010000001">
    <property type="protein sequence ID" value="GAA3731575.1"/>
    <property type="molecule type" value="Genomic_DNA"/>
</dbReference>
<dbReference type="EC" id="3.4.23.43" evidence="9"/>
<dbReference type="InterPro" id="IPR000045">
    <property type="entry name" value="Prepilin_IV_endopep_pep"/>
</dbReference>
<evidence type="ECO:0000256" key="4">
    <source>
        <dbReference type="ARBA" id="ARBA00022519"/>
    </source>
</evidence>
<organism evidence="13 14">
    <name type="scientific">Leifsonella bigeumensis</name>
    <dbReference type="NCBI Taxonomy" id="433643"/>
    <lineage>
        <taxon>Bacteria</taxon>
        <taxon>Bacillati</taxon>
        <taxon>Actinomycetota</taxon>
        <taxon>Actinomycetes</taxon>
        <taxon>Micrococcales</taxon>
        <taxon>Microbacteriaceae</taxon>
        <taxon>Leifsonella</taxon>
    </lineage>
</organism>
<feature type="domain" description="Prepilin peptidase A24 N-terminal" evidence="12">
    <location>
        <begin position="11"/>
        <end position="92"/>
    </location>
</feature>
<feature type="transmembrane region" description="Helical" evidence="10">
    <location>
        <begin position="169"/>
        <end position="190"/>
    </location>
</feature>
<evidence type="ECO:0000259" key="12">
    <source>
        <dbReference type="Pfam" id="PF06750"/>
    </source>
</evidence>
<protein>
    <recommendedName>
        <fullName evidence="9">Prepilin leader peptidase/N-methyltransferase</fullName>
        <ecNumber evidence="9">2.1.1.-</ecNumber>
        <ecNumber evidence="9">3.4.23.43</ecNumber>
    </recommendedName>
</protein>
<keyword evidence="9" id="KW-0511">Multifunctional enzyme</keyword>
<keyword evidence="9" id="KW-0489">Methyltransferase</keyword>
<keyword evidence="5 9" id="KW-0812">Transmembrane</keyword>
<dbReference type="InterPro" id="IPR014032">
    <property type="entry name" value="Peptidase_A24A_bac"/>
</dbReference>
<dbReference type="Proteomes" id="UP001501004">
    <property type="component" value="Unassembled WGS sequence"/>
</dbReference>
<evidence type="ECO:0000256" key="9">
    <source>
        <dbReference type="RuleBase" id="RU003794"/>
    </source>
</evidence>
<keyword evidence="9" id="KW-0378">Hydrolase</keyword>
<evidence type="ECO:0000256" key="3">
    <source>
        <dbReference type="ARBA" id="ARBA00022475"/>
    </source>
</evidence>
<dbReference type="Gene3D" id="1.20.120.1220">
    <property type="match status" value="1"/>
</dbReference>
<sequence>MDSLAIIGVGVFGLLIGSFLNVVVYRVPAKRSIVSPPSSCPRCGAAIRWYDNFPVVSWLVLRGRCRDCHAPISVRYPLVEFGTGVFFAIVTAWFLLTQLPDEPWSGVAATFASGLALVAYLYLAAITVALALIDLDTRTLPNRIVLPGYLVGAVLLGVSGLLAGDLTALLGAAIGAAALFTFYFLLVLAYPRGMGMGDVKLAGLLGLFLGFIGWQAIVVGAFAAFLLGGIFSLILLALRKASGKTAVPFGPWMLLGAWLGILFGRDIMSTYLGLFGIS</sequence>
<keyword evidence="9" id="KW-0808">Transferase</keyword>
<comment type="subcellular location">
    <subcellularLocation>
        <location evidence="1">Cell inner membrane</location>
        <topology evidence="1">Multi-pass membrane protein</topology>
    </subcellularLocation>
    <subcellularLocation>
        <location evidence="9">Cell membrane</location>
        <topology evidence="9">Multi-pass membrane protein</topology>
    </subcellularLocation>
</comment>
<dbReference type="RefSeq" id="WP_344753384.1">
    <property type="nucleotide sequence ID" value="NZ_BAABAE010000001.1"/>
</dbReference>
<comment type="function">
    <text evidence="9">Plays an essential role in type IV pili and type II pseudopili formation by proteolytically removing the leader sequence from substrate proteins and subsequently monomethylating the alpha-amino group of the newly exposed N-terminal phenylalanine.</text>
</comment>
<evidence type="ECO:0000256" key="10">
    <source>
        <dbReference type="SAM" id="Phobius"/>
    </source>
</evidence>
<evidence type="ECO:0000313" key="14">
    <source>
        <dbReference type="Proteomes" id="UP001501004"/>
    </source>
</evidence>
<keyword evidence="3" id="KW-1003">Cell membrane</keyword>
<comment type="catalytic activity">
    <reaction evidence="9">
        <text>Typically cleaves a -Gly-|-Phe- bond to release an N-terminal, basic peptide of 5-8 residues from type IV prepilin, and then N-methylates the new N-terminal amino group, the methyl donor being S-adenosyl-L-methionine.</text>
        <dbReference type="EC" id="3.4.23.43"/>
    </reaction>
</comment>
<dbReference type="EC" id="2.1.1.-" evidence="9"/>
<evidence type="ECO:0000256" key="8">
    <source>
        <dbReference type="RuleBase" id="RU003793"/>
    </source>
</evidence>
<dbReference type="PRINTS" id="PR00864">
    <property type="entry name" value="PREPILNPTASE"/>
</dbReference>
<evidence type="ECO:0000256" key="6">
    <source>
        <dbReference type="ARBA" id="ARBA00022989"/>
    </source>
</evidence>
<dbReference type="InterPro" id="IPR010627">
    <property type="entry name" value="Prepilin_pept_A24_N"/>
</dbReference>
<keyword evidence="9" id="KW-0645">Protease</keyword>
<feature type="domain" description="Prepilin type IV endopeptidase peptidase" evidence="11">
    <location>
        <begin position="122"/>
        <end position="233"/>
    </location>
</feature>
<feature type="transmembrane region" description="Helical" evidence="10">
    <location>
        <begin position="6"/>
        <end position="25"/>
    </location>
</feature>
<evidence type="ECO:0000256" key="5">
    <source>
        <dbReference type="ARBA" id="ARBA00022692"/>
    </source>
</evidence>
<keyword evidence="4" id="KW-0997">Cell inner membrane</keyword>
<name>A0ABP7F826_9MICO</name>
<dbReference type="InterPro" id="IPR050882">
    <property type="entry name" value="Prepilin_peptidase/N-MTase"/>
</dbReference>
<feature type="transmembrane region" description="Helical" evidence="10">
    <location>
        <begin position="144"/>
        <end position="163"/>
    </location>
</feature>
<comment type="similarity">
    <text evidence="2 8">Belongs to the peptidase A24 family.</text>
</comment>
<feature type="transmembrane region" description="Helical" evidence="10">
    <location>
        <begin position="108"/>
        <end position="132"/>
    </location>
</feature>
<reference evidence="14" key="1">
    <citation type="journal article" date="2019" name="Int. J. Syst. Evol. Microbiol.">
        <title>The Global Catalogue of Microorganisms (GCM) 10K type strain sequencing project: providing services to taxonomists for standard genome sequencing and annotation.</title>
        <authorList>
            <consortium name="The Broad Institute Genomics Platform"/>
            <consortium name="The Broad Institute Genome Sequencing Center for Infectious Disease"/>
            <person name="Wu L."/>
            <person name="Ma J."/>
        </authorList>
    </citation>
    <scope>NUCLEOTIDE SEQUENCE [LARGE SCALE GENOMIC DNA]</scope>
    <source>
        <strain evidence="14">JCM 16949</strain>
    </source>
</reference>